<dbReference type="AlphaFoldDB" id="A0A9P5RC78"/>
<dbReference type="Proteomes" id="UP000748756">
    <property type="component" value="Unassembled WGS sequence"/>
</dbReference>
<keyword evidence="2" id="KW-1185">Reference proteome</keyword>
<comment type="caution">
    <text evidence="1">The sequence shown here is derived from an EMBL/GenBank/DDBJ whole genome shotgun (WGS) entry which is preliminary data.</text>
</comment>
<sequence length="162" mass="17762">GKVRNVPIMDKDAGLPILVVRNEQGELSGVPHNNYLFNYETAAPTILVRFGSHTPKFTIRVHQPMTKEFLGYMVSGQSGTALFPTGRMTNLDGNGNLSVAVFDWHGMVLRSEVPGEEPVFLPANTYTLIVASQQKLTKGVYPQDFEVYNLGNVIVSAGLNPK</sequence>
<proteinExistence type="predicted"/>
<reference evidence="1" key="1">
    <citation type="journal article" date="2020" name="Fungal Divers.">
        <title>Resolving the Mortierellaceae phylogeny through synthesis of multi-gene phylogenetics and phylogenomics.</title>
        <authorList>
            <person name="Vandepol N."/>
            <person name="Liber J."/>
            <person name="Desiro A."/>
            <person name="Na H."/>
            <person name="Kennedy M."/>
            <person name="Barry K."/>
            <person name="Grigoriev I.V."/>
            <person name="Miller A.N."/>
            <person name="O'Donnell K."/>
            <person name="Stajich J.E."/>
            <person name="Bonito G."/>
        </authorList>
    </citation>
    <scope>NUCLEOTIDE SEQUENCE</scope>
    <source>
        <strain evidence="1">NRRL 6426</strain>
    </source>
</reference>
<name>A0A9P5RC78_9FUNG</name>
<protein>
    <submittedName>
        <fullName evidence="1">Uncharacterized protein</fullName>
    </submittedName>
</protein>
<dbReference type="EMBL" id="JAAAUQ010002033">
    <property type="protein sequence ID" value="KAF9128874.1"/>
    <property type="molecule type" value="Genomic_DNA"/>
</dbReference>
<gene>
    <name evidence="1" type="ORF">BG015_004275</name>
</gene>
<accession>A0A9P5RC78</accession>
<feature type="non-terminal residue" evidence="1">
    <location>
        <position position="1"/>
    </location>
</feature>
<dbReference type="OrthoDB" id="10256524at2759"/>
<evidence type="ECO:0000313" key="2">
    <source>
        <dbReference type="Proteomes" id="UP000748756"/>
    </source>
</evidence>
<evidence type="ECO:0000313" key="1">
    <source>
        <dbReference type="EMBL" id="KAF9128874.1"/>
    </source>
</evidence>
<organism evidence="1 2">
    <name type="scientific">Linnemannia schmuckeri</name>
    <dbReference type="NCBI Taxonomy" id="64567"/>
    <lineage>
        <taxon>Eukaryota</taxon>
        <taxon>Fungi</taxon>
        <taxon>Fungi incertae sedis</taxon>
        <taxon>Mucoromycota</taxon>
        <taxon>Mortierellomycotina</taxon>
        <taxon>Mortierellomycetes</taxon>
        <taxon>Mortierellales</taxon>
        <taxon>Mortierellaceae</taxon>
        <taxon>Linnemannia</taxon>
    </lineage>
</organism>